<feature type="transmembrane region" description="Helical" evidence="2">
    <location>
        <begin position="333"/>
        <end position="354"/>
    </location>
</feature>
<feature type="transmembrane region" description="Helical" evidence="2">
    <location>
        <begin position="242"/>
        <end position="264"/>
    </location>
</feature>
<feature type="transmembrane region" description="Helical" evidence="2">
    <location>
        <begin position="211"/>
        <end position="230"/>
    </location>
</feature>
<name>A0A7S4W067_9DINO</name>
<keyword evidence="2" id="KW-0812">Transmembrane</keyword>
<protein>
    <submittedName>
        <fullName evidence="3">Uncharacterized protein</fullName>
    </submittedName>
</protein>
<evidence type="ECO:0000256" key="2">
    <source>
        <dbReference type="SAM" id="Phobius"/>
    </source>
</evidence>
<keyword evidence="2" id="KW-1133">Transmembrane helix</keyword>
<feature type="transmembrane region" description="Helical" evidence="2">
    <location>
        <begin position="40"/>
        <end position="59"/>
    </location>
</feature>
<evidence type="ECO:0000313" key="3">
    <source>
        <dbReference type="EMBL" id="CAE4662832.1"/>
    </source>
</evidence>
<gene>
    <name evidence="3" type="ORF">AMON00008_LOCUS60959</name>
</gene>
<evidence type="ECO:0000256" key="1">
    <source>
        <dbReference type="SAM" id="MobiDB-lite"/>
    </source>
</evidence>
<dbReference type="AlphaFoldDB" id="A0A7S4W067"/>
<reference evidence="3" key="1">
    <citation type="submission" date="2021-01" db="EMBL/GenBank/DDBJ databases">
        <authorList>
            <person name="Corre E."/>
            <person name="Pelletier E."/>
            <person name="Niang G."/>
            <person name="Scheremetjew M."/>
            <person name="Finn R."/>
            <person name="Kale V."/>
            <person name="Holt S."/>
            <person name="Cochrane G."/>
            <person name="Meng A."/>
            <person name="Brown T."/>
            <person name="Cohen L."/>
        </authorList>
    </citation>
    <scope>NUCLEOTIDE SEQUENCE</scope>
    <source>
        <strain evidence="3">CCMP3105</strain>
    </source>
</reference>
<feature type="region of interest" description="Disordered" evidence="1">
    <location>
        <begin position="1"/>
        <end position="24"/>
    </location>
</feature>
<accession>A0A7S4W067</accession>
<proteinExistence type="predicted"/>
<sequence length="734" mass="80802">MSSSSDSEAAPDGTSGSSGGEGASANPEDCRRCWWPGGPLAAAALAAQLCVLAFPLCLAEEARYERFLDYNELGHLPRARTRVYWRSTDLGCYLREAGALVTGTVFFTFEYFRIKRKKRWSGSMFAAHSRAYFLSVWVALNLQALRDTWFLFMPCAHCIVVPPSVQLRSVASECVDIVTLCAAFLFYGLVEDRLRLVEVGFNARLGSNMIRGLRYALLVIMLMGVTNGNFDLFHLVGNAPYWASGYLITAMIPLLASAVTFRAITVVRRPTLQETPGLSAYTQAEKVWACNALASVRRALSLPLLTSAVCFLAEAVSFSDPAFSEQYWLLMDAVRVLVTALVEAVSLFFVIGVFTEQRPAFEAEGGGVKEVLAARRSAGSEAWNAKVSALAGRSVSALSLLDFFERLGPNGETMPHFDPRRSTTGDVVRHAVVPLSRRGDAGLPYAELVRSGGAALPASMVTHTWGCCFAVLVAAVVADAMGLAEYGDVLAQLEEGRISRVRDRLDACGGLQQTYWICAFCVNQHAGICGGFGPPPLEGTEAHRRWEAGRRDKVTGNVYPVCRCRQPKFFNEAPEECEMNKFDDMMAELSERVEDFQQVVVVDPGFTIFTRAWCVAELVQASVSGIRQEVKLLTRRGIDLYSEDMTLYRSLARLTVKRCEASRQEDKDEIMSRILDVERFDSHVQDMIFGDAGLMRKAFTGFGLLDAAVRTSRRISALQEADMEDASHSDDALV</sequence>
<organism evidence="3">
    <name type="scientific">Alexandrium monilatum</name>
    <dbReference type="NCBI Taxonomy" id="311494"/>
    <lineage>
        <taxon>Eukaryota</taxon>
        <taxon>Sar</taxon>
        <taxon>Alveolata</taxon>
        <taxon>Dinophyceae</taxon>
        <taxon>Gonyaulacales</taxon>
        <taxon>Pyrocystaceae</taxon>
        <taxon>Alexandrium</taxon>
    </lineage>
</organism>
<dbReference type="EMBL" id="HBNR01085167">
    <property type="protein sequence ID" value="CAE4662832.1"/>
    <property type="molecule type" value="Transcribed_RNA"/>
</dbReference>
<keyword evidence="2" id="KW-0472">Membrane</keyword>